<feature type="transmembrane region" description="Helical" evidence="1">
    <location>
        <begin position="176"/>
        <end position="199"/>
    </location>
</feature>
<reference evidence="2" key="2">
    <citation type="submission" date="2020-09" db="EMBL/GenBank/DDBJ databases">
        <authorList>
            <person name="Sun Q."/>
            <person name="Zhou Y."/>
        </authorList>
    </citation>
    <scope>NUCLEOTIDE SEQUENCE</scope>
    <source>
        <strain evidence="2">CGMCC 1.15958</strain>
    </source>
</reference>
<dbReference type="RefSeq" id="WP_188768560.1">
    <property type="nucleotide sequence ID" value="NZ_BMKK01000009.1"/>
</dbReference>
<feature type="transmembrane region" description="Helical" evidence="1">
    <location>
        <begin position="250"/>
        <end position="275"/>
    </location>
</feature>
<feature type="transmembrane region" description="Helical" evidence="1">
    <location>
        <begin position="144"/>
        <end position="164"/>
    </location>
</feature>
<dbReference type="AlphaFoldDB" id="A0A917DVL3"/>
<keyword evidence="1" id="KW-0812">Transmembrane</keyword>
<feature type="transmembrane region" description="Helical" evidence="1">
    <location>
        <begin position="77"/>
        <end position="99"/>
    </location>
</feature>
<evidence type="ECO:0000313" key="3">
    <source>
        <dbReference type="Proteomes" id="UP000609064"/>
    </source>
</evidence>
<dbReference type="Proteomes" id="UP000609064">
    <property type="component" value="Unassembled WGS sequence"/>
</dbReference>
<evidence type="ECO:0000256" key="1">
    <source>
        <dbReference type="SAM" id="Phobius"/>
    </source>
</evidence>
<sequence length="278" mass="31878">MQKDTLPLEKTTEQVSYNPKLLNLSAKFWFIIATIGQWIFGFYVVSVYHVSTFKGNFEKWNTVLPKGYVAGDWKGNLMVGIHVILAAIMIIGGPLQFIPQIRERLPNFHRWLGRIYVITAIVVSSAGFIMVWTRGTVGDTFMHITNSIQVIYIIFFAIQTIRFAQKRLIKQHRMSALRLFMVANGVWFFRVGLMAWLVINQSAVGFDPETFTGPFLWVLSTFAYAVPISLILLEMYFYAQKMKRQTFSNLTASIIFLFTIIMAVGIFGATMGMWLPRI</sequence>
<protein>
    <submittedName>
        <fullName evidence="2">Membrane protein</fullName>
    </submittedName>
</protein>
<organism evidence="2 3">
    <name type="scientific">Emticicia aquatilis</name>
    <dbReference type="NCBI Taxonomy" id="1537369"/>
    <lineage>
        <taxon>Bacteria</taxon>
        <taxon>Pseudomonadati</taxon>
        <taxon>Bacteroidota</taxon>
        <taxon>Cytophagia</taxon>
        <taxon>Cytophagales</taxon>
        <taxon>Leadbetterellaceae</taxon>
        <taxon>Emticicia</taxon>
    </lineage>
</organism>
<feature type="transmembrane region" description="Helical" evidence="1">
    <location>
        <begin position="111"/>
        <end position="132"/>
    </location>
</feature>
<keyword evidence="1" id="KW-0472">Membrane</keyword>
<dbReference type="Pfam" id="PF10067">
    <property type="entry name" value="DUF2306"/>
    <property type="match status" value="1"/>
</dbReference>
<feature type="transmembrane region" description="Helical" evidence="1">
    <location>
        <begin position="215"/>
        <end position="238"/>
    </location>
</feature>
<feature type="transmembrane region" description="Helical" evidence="1">
    <location>
        <begin position="28"/>
        <end position="50"/>
    </location>
</feature>
<reference evidence="2" key="1">
    <citation type="journal article" date="2014" name="Int. J. Syst. Evol. Microbiol.">
        <title>Complete genome sequence of Corynebacterium casei LMG S-19264T (=DSM 44701T), isolated from a smear-ripened cheese.</title>
        <authorList>
            <consortium name="US DOE Joint Genome Institute (JGI-PGF)"/>
            <person name="Walter F."/>
            <person name="Albersmeier A."/>
            <person name="Kalinowski J."/>
            <person name="Ruckert C."/>
        </authorList>
    </citation>
    <scope>NUCLEOTIDE SEQUENCE</scope>
    <source>
        <strain evidence="2">CGMCC 1.15958</strain>
    </source>
</reference>
<dbReference type="InterPro" id="IPR018750">
    <property type="entry name" value="DUF2306_membrane"/>
</dbReference>
<evidence type="ECO:0000313" key="2">
    <source>
        <dbReference type="EMBL" id="GGD71111.1"/>
    </source>
</evidence>
<keyword evidence="1" id="KW-1133">Transmembrane helix</keyword>
<dbReference type="EMBL" id="BMKK01000009">
    <property type="protein sequence ID" value="GGD71111.1"/>
    <property type="molecule type" value="Genomic_DNA"/>
</dbReference>
<name>A0A917DVL3_9BACT</name>
<gene>
    <name evidence="2" type="ORF">GCM10011514_39010</name>
</gene>
<accession>A0A917DVL3</accession>
<comment type="caution">
    <text evidence="2">The sequence shown here is derived from an EMBL/GenBank/DDBJ whole genome shotgun (WGS) entry which is preliminary data.</text>
</comment>
<proteinExistence type="predicted"/>
<keyword evidence="3" id="KW-1185">Reference proteome</keyword>